<dbReference type="Gene3D" id="1.10.520.10">
    <property type="match status" value="1"/>
</dbReference>
<evidence type="ECO:0000256" key="2">
    <source>
        <dbReference type="ARBA" id="ARBA00001913"/>
    </source>
</evidence>
<dbReference type="GO" id="GO:0046872">
    <property type="term" value="F:metal ion binding"/>
    <property type="evidence" value="ECO:0007669"/>
    <property type="project" value="UniProtKB-UniRule"/>
</dbReference>
<dbReference type="PANTHER" id="PTHR31517">
    <property type="match status" value="1"/>
</dbReference>
<dbReference type="GO" id="GO:0006979">
    <property type="term" value="P:response to oxidative stress"/>
    <property type="evidence" value="ECO:0007669"/>
    <property type="project" value="InterPro"/>
</dbReference>
<organism evidence="11 12">
    <name type="scientific">Pyricularia oryzae</name>
    <name type="common">Rice blast fungus</name>
    <name type="synonym">Magnaporthe oryzae</name>
    <dbReference type="NCBI Taxonomy" id="318829"/>
    <lineage>
        <taxon>Eukaryota</taxon>
        <taxon>Fungi</taxon>
        <taxon>Dikarya</taxon>
        <taxon>Ascomycota</taxon>
        <taxon>Pezizomycotina</taxon>
        <taxon>Sordariomycetes</taxon>
        <taxon>Sordariomycetidae</taxon>
        <taxon>Magnaporthales</taxon>
        <taxon>Pyriculariaceae</taxon>
        <taxon>Pyricularia</taxon>
    </lineage>
</organism>
<accession>A0A4P7NR52</accession>
<evidence type="ECO:0000256" key="8">
    <source>
        <dbReference type="ARBA" id="ARBA00023004"/>
    </source>
</evidence>
<proteinExistence type="inferred from homology"/>
<keyword evidence="4 10" id="KW-0575">Peroxidase</keyword>
<evidence type="ECO:0000256" key="10">
    <source>
        <dbReference type="RuleBase" id="RU363051"/>
    </source>
</evidence>
<dbReference type="InterPro" id="IPR002016">
    <property type="entry name" value="Haem_peroxidase"/>
</dbReference>
<dbReference type="Proteomes" id="UP000294847">
    <property type="component" value="Chromosome 6"/>
</dbReference>
<name>A0A4P7NR52_PYROR</name>
<comment type="cofactor">
    <cofactor evidence="3">
        <name>heme b</name>
        <dbReference type="ChEBI" id="CHEBI:60344"/>
    </cofactor>
</comment>
<sequence>MLASLSSSSLLVASLLFVTAPVPVNGNKLCNPWKPVVADLKASFKGCNADARMAMRAAFHDCFPGSCDGSLILANECNDRPDDNGPLVPICETLAQKAIDFKVGTADLIQAAGVVAITSCAGPRTYFYVGRKDSSVPSPEGQLPNSESTAQQQIDACKAKGFTTTDLVAMVGAHSAGVSQQGLSFDSTPEKLDSTVFYPETASEKGPTSLQSDYALSNDTQTKTAWKNMGRSNALWRAQFVTTMRKVTLMGNTVKSLTDCSYLI</sequence>
<feature type="signal peptide" evidence="10">
    <location>
        <begin position="1"/>
        <end position="26"/>
    </location>
</feature>
<evidence type="ECO:0000256" key="3">
    <source>
        <dbReference type="ARBA" id="ARBA00001970"/>
    </source>
</evidence>
<keyword evidence="6" id="KW-0479">Metal-binding</keyword>
<evidence type="ECO:0000313" key="12">
    <source>
        <dbReference type="Proteomes" id="UP000294847"/>
    </source>
</evidence>
<dbReference type="PRINTS" id="PR00461">
    <property type="entry name" value="PLPEROXIDASE"/>
</dbReference>
<dbReference type="Gene3D" id="1.10.420.10">
    <property type="entry name" value="Peroxidase, domain 2"/>
    <property type="match status" value="1"/>
</dbReference>
<dbReference type="GO" id="GO:0140825">
    <property type="term" value="F:lactoperoxidase activity"/>
    <property type="evidence" value="ECO:0007669"/>
    <property type="project" value="UniProtKB-EC"/>
</dbReference>
<evidence type="ECO:0000256" key="9">
    <source>
        <dbReference type="RuleBase" id="RU004241"/>
    </source>
</evidence>
<dbReference type="PROSITE" id="PS50873">
    <property type="entry name" value="PEROXIDASE_4"/>
    <property type="match status" value="1"/>
</dbReference>
<dbReference type="PRINTS" id="PR00458">
    <property type="entry name" value="PEROXIDASE"/>
</dbReference>
<gene>
    <name evidence="11" type="ORF">PoMZ_05951</name>
</gene>
<evidence type="ECO:0000256" key="1">
    <source>
        <dbReference type="ARBA" id="ARBA00000189"/>
    </source>
</evidence>
<evidence type="ECO:0000313" key="11">
    <source>
        <dbReference type="EMBL" id="QBZ64256.1"/>
    </source>
</evidence>
<dbReference type="EC" id="1.11.1.-" evidence="10"/>
<evidence type="ECO:0000256" key="7">
    <source>
        <dbReference type="ARBA" id="ARBA00023002"/>
    </source>
</evidence>
<dbReference type="SUPFAM" id="SSF48113">
    <property type="entry name" value="Heme-dependent peroxidases"/>
    <property type="match status" value="1"/>
</dbReference>
<keyword evidence="7 10" id="KW-0560">Oxidoreductase</keyword>
<protein>
    <recommendedName>
        <fullName evidence="10">Peroxidase</fullName>
        <ecNumber evidence="10">1.11.1.-</ecNumber>
    </recommendedName>
</protein>
<feature type="chain" id="PRO_5041033895" description="Peroxidase" evidence="10">
    <location>
        <begin position="27"/>
        <end position="264"/>
    </location>
</feature>
<dbReference type="InterPro" id="IPR019794">
    <property type="entry name" value="Peroxidases_AS"/>
</dbReference>
<evidence type="ECO:0000256" key="5">
    <source>
        <dbReference type="ARBA" id="ARBA00022617"/>
    </source>
</evidence>
<dbReference type="Pfam" id="PF00141">
    <property type="entry name" value="peroxidase"/>
    <property type="match status" value="1"/>
</dbReference>
<comment type="cofactor">
    <cofactor evidence="2">
        <name>Ca(2+)</name>
        <dbReference type="ChEBI" id="CHEBI:29108"/>
    </cofactor>
</comment>
<reference evidence="11 12" key="1">
    <citation type="journal article" date="2019" name="Mol. Biol. Evol.">
        <title>Blast fungal genomes show frequent chromosomal changes, gene gains and losses, and effector gene turnover.</title>
        <authorList>
            <person name="Gomez Luciano L.B."/>
            <person name="Jason Tsai I."/>
            <person name="Chuma I."/>
            <person name="Tosa Y."/>
            <person name="Chen Y.H."/>
            <person name="Li J.Y."/>
            <person name="Li M.Y."/>
            <person name="Jade Lu M.Y."/>
            <person name="Nakayashiki H."/>
            <person name="Li W.H."/>
        </authorList>
    </citation>
    <scope>NUCLEOTIDE SEQUENCE [LARGE SCALE GENOMIC DNA]</scope>
    <source>
        <strain evidence="11">MZ5-1-6</strain>
    </source>
</reference>
<dbReference type="EMBL" id="CP034209">
    <property type="protein sequence ID" value="QBZ64256.1"/>
    <property type="molecule type" value="Genomic_DNA"/>
</dbReference>
<dbReference type="InterPro" id="IPR010255">
    <property type="entry name" value="Haem_peroxidase_sf"/>
</dbReference>
<dbReference type="AlphaFoldDB" id="A0A4P7NR52"/>
<comment type="similarity">
    <text evidence="9">Belongs to the peroxidase family.</text>
</comment>
<dbReference type="InterPro" id="IPR000823">
    <property type="entry name" value="Peroxidase_pln"/>
</dbReference>
<keyword evidence="10" id="KW-0732">Signal</keyword>
<evidence type="ECO:0000256" key="4">
    <source>
        <dbReference type="ARBA" id="ARBA00022559"/>
    </source>
</evidence>
<evidence type="ECO:0000256" key="6">
    <source>
        <dbReference type="ARBA" id="ARBA00022723"/>
    </source>
</evidence>
<comment type="catalytic activity">
    <reaction evidence="1">
        <text>2 a phenolic donor + H2O2 = 2 a phenolic radical donor + 2 H2O</text>
        <dbReference type="Rhea" id="RHEA:56136"/>
        <dbReference type="ChEBI" id="CHEBI:15377"/>
        <dbReference type="ChEBI" id="CHEBI:16240"/>
        <dbReference type="ChEBI" id="CHEBI:139520"/>
        <dbReference type="ChEBI" id="CHEBI:139521"/>
        <dbReference type="EC" id="1.11.1.7"/>
    </reaction>
</comment>
<dbReference type="GO" id="GO:0020037">
    <property type="term" value="F:heme binding"/>
    <property type="evidence" value="ECO:0007669"/>
    <property type="project" value="UniProtKB-UniRule"/>
</dbReference>
<dbReference type="PROSITE" id="PS00436">
    <property type="entry name" value="PEROXIDASE_2"/>
    <property type="match status" value="1"/>
</dbReference>
<keyword evidence="5" id="KW-0349">Heme</keyword>
<dbReference type="PANTHER" id="PTHR31517:SF48">
    <property type="entry name" value="PEROXIDASE 16-RELATED"/>
    <property type="match status" value="1"/>
</dbReference>
<keyword evidence="8" id="KW-0408">Iron</keyword>